<feature type="transmembrane region" description="Helical" evidence="1">
    <location>
        <begin position="47"/>
        <end position="68"/>
    </location>
</feature>
<evidence type="ECO:0000313" key="3">
    <source>
        <dbReference type="Proteomes" id="UP000324517"/>
    </source>
</evidence>
<sequence length="129" mass="14816">MAAITNKVFPFIKNMKNYSSAIKVQKLFSDWDWAEINAVMNRYGFRLIFLTCLSPLLTIIPAYVFKLALSTSSFVGYLLTIILIIPWILIPSLFIQHITNRSKFGKISSYAFIGILFLSFILWINVVNI</sequence>
<comment type="caution">
    <text evidence="2">The sequence shown here is derived from an EMBL/GenBank/DDBJ whole genome shotgun (WGS) entry which is preliminary data.</text>
</comment>
<organism evidence="2 3">
    <name type="scientific">Sutcliffiella horikoshii</name>
    <dbReference type="NCBI Taxonomy" id="79883"/>
    <lineage>
        <taxon>Bacteria</taxon>
        <taxon>Bacillati</taxon>
        <taxon>Bacillota</taxon>
        <taxon>Bacilli</taxon>
        <taxon>Bacillales</taxon>
        <taxon>Bacillaceae</taxon>
        <taxon>Sutcliffiella</taxon>
    </lineage>
</organism>
<dbReference type="RefSeq" id="WP_148979257.1">
    <property type="nucleotide sequence ID" value="NZ_JBNILM010000004.1"/>
</dbReference>
<dbReference type="Proteomes" id="UP000324517">
    <property type="component" value="Unassembled WGS sequence"/>
</dbReference>
<dbReference type="AlphaFoldDB" id="A0A5D4TD04"/>
<gene>
    <name evidence="2" type="ORF">FZC75_10595</name>
</gene>
<accession>A0A5D4TD04</accession>
<dbReference type="EMBL" id="VTET01000004">
    <property type="protein sequence ID" value="TYS72392.1"/>
    <property type="molecule type" value="Genomic_DNA"/>
</dbReference>
<evidence type="ECO:0000256" key="1">
    <source>
        <dbReference type="SAM" id="Phobius"/>
    </source>
</evidence>
<feature type="transmembrane region" description="Helical" evidence="1">
    <location>
        <begin position="74"/>
        <end position="95"/>
    </location>
</feature>
<name>A0A5D4TD04_9BACI</name>
<dbReference type="OrthoDB" id="2884307at2"/>
<keyword evidence="1" id="KW-0472">Membrane</keyword>
<keyword evidence="1" id="KW-0812">Transmembrane</keyword>
<evidence type="ECO:0000313" key="2">
    <source>
        <dbReference type="EMBL" id="TYS72392.1"/>
    </source>
</evidence>
<protein>
    <submittedName>
        <fullName evidence="2">Uncharacterized protein</fullName>
    </submittedName>
</protein>
<keyword evidence="1" id="KW-1133">Transmembrane helix</keyword>
<feature type="transmembrane region" description="Helical" evidence="1">
    <location>
        <begin position="107"/>
        <end position="126"/>
    </location>
</feature>
<proteinExistence type="predicted"/>
<reference evidence="2 3" key="1">
    <citation type="submission" date="2019-08" db="EMBL/GenBank/DDBJ databases">
        <title>Bacillus genomes from the desert of Cuatro Cienegas, Coahuila.</title>
        <authorList>
            <person name="Olmedo-Alvarez G."/>
        </authorList>
    </citation>
    <scope>NUCLEOTIDE SEQUENCE [LARGE SCALE GENOMIC DNA]</scope>
    <source>
        <strain evidence="2 3">CH98b_3T</strain>
    </source>
</reference>